<dbReference type="GO" id="GO:0005737">
    <property type="term" value="C:cytoplasm"/>
    <property type="evidence" value="ECO:0007669"/>
    <property type="project" value="TreeGrafter"/>
</dbReference>
<evidence type="ECO:0000313" key="2">
    <source>
        <dbReference type="EMBL" id="OOS20768.1"/>
    </source>
</evidence>
<accession>A0A1T0CEJ3</accession>
<proteinExistence type="predicted"/>
<evidence type="ECO:0000259" key="1">
    <source>
        <dbReference type="Pfam" id="PF01370"/>
    </source>
</evidence>
<dbReference type="InterPro" id="IPR001509">
    <property type="entry name" value="Epimerase_deHydtase"/>
</dbReference>
<comment type="caution">
    <text evidence="2">The sequence shown here is derived from an EMBL/GenBank/DDBJ whole genome shotgun (WGS) entry which is preliminary data.</text>
</comment>
<dbReference type="STRING" id="90241.B0682_05600"/>
<dbReference type="EMBL" id="MUYT01000007">
    <property type="protein sequence ID" value="OOS20768.1"/>
    <property type="molecule type" value="Genomic_DNA"/>
</dbReference>
<dbReference type="SUPFAM" id="SSF51735">
    <property type="entry name" value="NAD(P)-binding Rossmann-fold domains"/>
    <property type="match status" value="1"/>
</dbReference>
<dbReference type="InterPro" id="IPR036291">
    <property type="entry name" value="NAD(P)-bd_dom_sf"/>
</dbReference>
<evidence type="ECO:0000313" key="3">
    <source>
        <dbReference type="Proteomes" id="UP000191094"/>
    </source>
</evidence>
<dbReference type="PANTHER" id="PTHR48079">
    <property type="entry name" value="PROTEIN YEEZ"/>
    <property type="match status" value="1"/>
</dbReference>
<protein>
    <recommendedName>
        <fullName evidence="1">NAD-dependent epimerase/dehydratase domain-containing protein</fullName>
    </recommendedName>
</protein>
<keyword evidence="3" id="KW-1185">Reference proteome</keyword>
<reference evidence="2 3" key="1">
    <citation type="submission" date="2017-02" db="EMBL/GenBank/DDBJ databases">
        <title>Draft genome sequence of Moraxella lincolnii CCUG 9405T type strain.</title>
        <authorList>
            <person name="Salva-Serra F."/>
            <person name="Engstrom-Jakobsson H."/>
            <person name="Thorell K."/>
            <person name="Jaen-Luchoro D."/>
            <person name="Gonzales-Siles L."/>
            <person name="Karlsson R."/>
            <person name="Yazdan S."/>
            <person name="Boulund F."/>
            <person name="Johnning A."/>
            <person name="Engstrand L."/>
            <person name="Kristiansson E."/>
            <person name="Moore E."/>
        </authorList>
    </citation>
    <scope>NUCLEOTIDE SEQUENCE [LARGE SCALE GENOMIC DNA]</scope>
    <source>
        <strain evidence="2 3">CCUG 9405</strain>
    </source>
</reference>
<organism evidence="2 3">
    <name type="scientific">Lwoffella lincolnii</name>
    <dbReference type="NCBI Taxonomy" id="90241"/>
    <lineage>
        <taxon>Bacteria</taxon>
        <taxon>Pseudomonadati</taxon>
        <taxon>Pseudomonadota</taxon>
        <taxon>Gammaproteobacteria</taxon>
        <taxon>Moraxellales</taxon>
        <taxon>Moraxellaceae</taxon>
        <taxon>Lwoffella</taxon>
    </lineage>
</organism>
<sequence>MIGQGGIGLAVTNDLAKKGYLVTGLARRHRDDYELHQNAKYIQADALTLDATVLADFTHIAIIITPDRYDANAYRDAYLAVAKHLANMAMALPKLEQMVFISSTGVYGQDDGEWVDVLTTPKVPNHAGSIYILQAEQALQQAFKDQAVIIRPSGIYGKTRRRLIEQAKQSLNDESNGAIHWTNRIMDSDLVTVAVNVLTLAKPEPLYLASDYAPVSKTVLMTWLKQFLAKNSNTNHSNTNHLNTNHGNDTDTTDHQIPIQYQDKTHQKMTGKRIHSNIPRAWLQYPDWQSGYTYLLADDKTR</sequence>
<dbReference type="InterPro" id="IPR051783">
    <property type="entry name" value="NAD(P)-dependent_oxidoreduct"/>
</dbReference>
<dbReference type="Pfam" id="PF01370">
    <property type="entry name" value="Epimerase"/>
    <property type="match status" value="1"/>
</dbReference>
<gene>
    <name evidence="2" type="ORF">B0682_05600</name>
</gene>
<dbReference type="Proteomes" id="UP000191094">
    <property type="component" value="Unassembled WGS sequence"/>
</dbReference>
<name>A0A1T0CEJ3_9GAMM</name>
<feature type="domain" description="NAD-dependent epimerase/dehydratase" evidence="1">
    <location>
        <begin position="3"/>
        <end position="163"/>
    </location>
</feature>
<dbReference type="AlphaFoldDB" id="A0A1T0CEJ3"/>
<dbReference type="Gene3D" id="3.40.50.720">
    <property type="entry name" value="NAD(P)-binding Rossmann-like Domain"/>
    <property type="match status" value="1"/>
</dbReference>
<dbReference type="GO" id="GO:0004029">
    <property type="term" value="F:aldehyde dehydrogenase (NAD+) activity"/>
    <property type="evidence" value="ECO:0007669"/>
    <property type="project" value="TreeGrafter"/>
</dbReference>
<dbReference type="PANTHER" id="PTHR48079:SF6">
    <property type="entry name" value="NAD(P)-BINDING DOMAIN-CONTAINING PROTEIN-RELATED"/>
    <property type="match status" value="1"/>
</dbReference>